<evidence type="ECO:0000256" key="8">
    <source>
        <dbReference type="ARBA" id="ARBA00023136"/>
    </source>
</evidence>
<dbReference type="PROSITE" id="PS00409">
    <property type="entry name" value="PROKAR_NTER_METHYL"/>
    <property type="match status" value="1"/>
</dbReference>
<dbReference type="AlphaFoldDB" id="A0A161HJ50"/>
<evidence type="ECO:0000256" key="6">
    <source>
        <dbReference type="ARBA" id="ARBA00022692"/>
    </source>
</evidence>
<keyword evidence="15" id="KW-1185">Reference proteome</keyword>
<keyword evidence="4" id="KW-0488">Methylation</keyword>
<keyword evidence="5" id="KW-0997">Cell inner membrane</keyword>
<dbReference type="Proteomes" id="UP000076830">
    <property type="component" value="Chromosome"/>
</dbReference>
<evidence type="ECO:0000256" key="5">
    <source>
        <dbReference type="ARBA" id="ARBA00022519"/>
    </source>
</evidence>
<evidence type="ECO:0000256" key="10">
    <source>
        <dbReference type="ARBA" id="ARBA00030775"/>
    </source>
</evidence>
<evidence type="ECO:0000256" key="3">
    <source>
        <dbReference type="ARBA" id="ARBA00022475"/>
    </source>
</evidence>
<keyword evidence="6 12" id="KW-0812">Transmembrane</keyword>
<evidence type="ECO:0000256" key="11">
    <source>
        <dbReference type="SAM" id="MobiDB-lite"/>
    </source>
</evidence>
<dbReference type="RefSeq" id="WP_067643638.1">
    <property type="nucleotide sequence ID" value="NZ_CP015249.1"/>
</dbReference>
<dbReference type="SUPFAM" id="SSF54523">
    <property type="entry name" value="Pili subunits"/>
    <property type="match status" value="1"/>
</dbReference>
<dbReference type="STRING" id="1300342.I596_513"/>
<dbReference type="Pfam" id="PF12019">
    <property type="entry name" value="GspH"/>
    <property type="match status" value="1"/>
</dbReference>
<dbReference type="GO" id="GO:0005886">
    <property type="term" value="C:plasma membrane"/>
    <property type="evidence" value="ECO:0007669"/>
    <property type="project" value="UniProtKB-SubCell"/>
</dbReference>
<evidence type="ECO:0000256" key="2">
    <source>
        <dbReference type="ARBA" id="ARBA00021549"/>
    </source>
</evidence>
<name>A0A161HJ50_9GAMM</name>
<keyword evidence="3" id="KW-1003">Cell membrane</keyword>
<evidence type="ECO:0000313" key="15">
    <source>
        <dbReference type="Proteomes" id="UP000076830"/>
    </source>
</evidence>
<evidence type="ECO:0000313" key="14">
    <source>
        <dbReference type="EMBL" id="ANB16550.1"/>
    </source>
</evidence>
<feature type="domain" description="General secretion pathway GspH" evidence="13">
    <location>
        <begin position="55"/>
        <end position="190"/>
    </location>
</feature>
<protein>
    <recommendedName>
        <fullName evidence="2">Type II secretion system protein H</fullName>
    </recommendedName>
    <alternativeName>
        <fullName evidence="10">General secretion pathway protein H</fullName>
    </alternativeName>
</protein>
<dbReference type="InterPro" id="IPR012902">
    <property type="entry name" value="N_methyl_site"/>
</dbReference>
<dbReference type="GO" id="GO:0015628">
    <property type="term" value="P:protein secretion by the type II secretion system"/>
    <property type="evidence" value="ECO:0007669"/>
    <property type="project" value="InterPro"/>
</dbReference>
<evidence type="ECO:0000256" key="4">
    <source>
        <dbReference type="ARBA" id="ARBA00022481"/>
    </source>
</evidence>
<keyword evidence="7 12" id="KW-1133">Transmembrane helix</keyword>
<dbReference type="InterPro" id="IPR045584">
    <property type="entry name" value="Pilin-like"/>
</dbReference>
<accession>A0A161HJ50</accession>
<dbReference type="KEGG" id="dko:I596_513"/>
<evidence type="ECO:0000259" key="13">
    <source>
        <dbReference type="Pfam" id="PF12019"/>
    </source>
</evidence>
<dbReference type="OrthoDB" id="6120962at2"/>
<reference evidence="14 15" key="1">
    <citation type="submission" date="2016-04" db="EMBL/GenBank/DDBJ databases">
        <title>Complete genome sequence of Dokdonella koreensis DS-123T.</title>
        <authorList>
            <person name="Kim J.F."/>
            <person name="Lee H."/>
            <person name="Kwak M.-J."/>
        </authorList>
    </citation>
    <scope>NUCLEOTIDE SEQUENCE [LARGE SCALE GENOMIC DNA]</scope>
    <source>
        <strain evidence="14 15">DS-123</strain>
    </source>
</reference>
<proteinExistence type="inferred from homology"/>
<feature type="transmembrane region" description="Helical" evidence="12">
    <location>
        <begin position="21"/>
        <end position="42"/>
    </location>
</feature>
<comment type="subcellular location">
    <subcellularLocation>
        <location evidence="1">Cell inner membrane</location>
        <topology evidence="1">Single-pass membrane protein</topology>
    </subcellularLocation>
</comment>
<dbReference type="InterPro" id="IPR022346">
    <property type="entry name" value="T2SS_GspH"/>
</dbReference>
<dbReference type="PATRIC" id="fig|1300342.3.peg.502"/>
<evidence type="ECO:0000256" key="7">
    <source>
        <dbReference type="ARBA" id="ARBA00022989"/>
    </source>
</evidence>
<dbReference type="NCBIfam" id="TIGR02532">
    <property type="entry name" value="IV_pilin_GFxxxE"/>
    <property type="match status" value="1"/>
</dbReference>
<feature type="region of interest" description="Disordered" evidence="11">
    <location>
        <begin position="174"/>
        <end position="207"/>
    </location>
</feature>
<comment type="similarity">
    <text evidence="9">Belongs to the GSP H family.</text>
</comment>
<dbReference type="Gene3D" id="3.55.40.10">
    <property type="entry name" value="minor pseudopilin epsh domain"/>
    <property type="match status" value="1"/>
</dbReference>
<keyword evidence="8 12" id="KW-0472">Membrane</keyword>
<evidence type="ECO:0000256" key="9">
    <source>
        <dbReference type="ARBA" id="ARBA00025772"/>
    </source>
</evidence>
<evidence type="ECO:0000256" key="12">
    <source>
        <dbReference type="SAM" id="Phobius"/>
    </source>
</evidence>
<organism evidence="14 15">
    <name type="scientific">Dokdonella koreensis DS-123</name>
    <dbReference type="NCBI Taxonomy" id="1300342"/>
    <lineage>
        <taxon>Bacteria</taxon>
        <taxon>Pseudomonadati</taxon>
        <taxon>Pseudomonadota</taxon>
        <taxon>Gammaproteobacteria</taxon>
        <taxon>Lysobacterales</taxon>
        <taxon>Rhodanobacteraceae</taxon>
        <taxon>Dokdonella</taxon>
    </lineage>
</organism>
<evidence type="ECO:0000256" key="1">
    <source>
        <dbReference type="ARBA" id="ARBA00004377"/>
    </source>
</evidence>
<gene>
    <name evidence="14" type="ORF">I596_513</name>
</gene>
<sequence length="207" mass="21207">MPAAPASRHRRGRTAARGFTLIEMITVMALLAILAAIAFPGFRELTVNMTVTDTTNDLVGALNLARSEAVKRGRPVAVIANGGDWSAGWQVVSARMEDGTLQAVPTSPGDEAACAADIENGVSICMRHRGPVAADYRILGAASGGGEDGVVLFGISGDLRQAASFDLNVCRPPSDSGDAGSRHIAIAGSGTITSRRDTTGSPAGSCT</sequence>
<dbReference type="Pfam" id="PF07963">
    <property type="entry name" value="N_methyl"/>
    <property type="match status" value="1"/>
</dbReference>
<dbReference type="GO" id="GO:0015627">
    <property type="term" value="C:type II protein secretion system complex"/>
    <property type="evidence" value="ECO:0007669"/>
    <property type="project" value="InterPro"/>
</dbReference>
<dbReference type="EMBL" id="CP015249">
    <property type="protein sequence ID" value="ANB16550.1"/>
    <property type="molecule type" value="Genomic_DNA"/>
</dbReference>